<dbReference type="SUPFAM" id="SSF69318">
    <property type="entry name" value="Integrin alpha N-terminal domain"/>
    <property type="match status" value="1"/>
</dbReference>
<dbReference type="Gene3D" id="2.130.10.130">
    <property type="entry name" value="Integrin alpha, N-terminal"/>
    <property type="match status" value="2"/>
</dbReference>
<proteinExistence type="predicted"/>
<dbReference type="Pfam" id="PF18962">
    <property type="entry name" value="Por_Secre_tail"/>
    <property type="match status" value="1"/>
</dbReference>
<reference evidence="3 4" key="1">
    <citation type="submission" date="2019-02" db="EMBL/GenBank/DDBJ databases">
        <title>Genome sequence of the sea-ice species Brumimicrobium glaciale.</title>
        <authorList>
            <person name="Bowman J.P."/>
        </authorList>
    </citation>
    <scope>NUCLEOTIDE SEQUENCE [LARGE SCALE GENOMIC DNA]</scope>
    <source>
        <strain evidence="3 4">IC156</strain>
    </source>
</reference>
<evidence type="ECO:0000313" key="3">
    <source>
        <dbReference type="EMBL" id="RYM32420.1"/>
    </source>
</evidence>
<dbReference type="Proteomes" id="UP000293952">
    <property type="component" value="Unassembled WGS sequence"/>
</dbReference>
<dbReference type="InterPro" id="IPR013517">
    <property type="entry name" value="FG-GAP"/>
</dbReference>
<dbReference type="Pfam" id="PF13517">
    <property type="entry name" value="FG-GAP_3"/>
    <property type="match status" value="2"/>
</dbReference>
<dbReference type="EMBL" id="SETE01000006">
    <property type="protein sequence ID" value="RYM32420.1"/>
    <property type="molecule type" value="Genomic_DNA"/>
</dbReference>
<dbReference type="OrthoDB" id="9816120at2"/>
<accession>A0A4Q4KI21</accession>
<dbReference type="AlphaFoldDB" id="A0A4Q4KI21"/>
<gene>
    <name evidence="3" type="ORF">ERX46_14175</name>
</gene>
<dbReference type="PANTHER" id="PTHR44103">
    <property type="entry name" value="PROPROTEIN CONVERTASE P"/>
    <property type="match status" value="1"/>
</dbReference>
<dbReference type="InterPro" id="IPR026444">
    <property type="entry name" value="Secre_tail"/>
</dbReference>
<feature type="domain" description="Secretion system C-terminal sorting" evidence="2">
    <location>
        <begin position="676"/>
        <end position="751"/>
    </location>
</feature>
<evidence type="ECO:0000313" key="4">
    <source>
        <dbReference type="Proteomes" id="UP000293952"/>
    </source>
</evidence>
<dbReference type="InterPro" id="IPR028994">
    <property type="entry name" value="Integrin_alpha_N"/>
</dbReference>
<dbReference type="NCBIfam" id="TIGR04183">
    <property type="entry name" value="Por_Secre_tail"/>
    <property type="match status" value="1"/>
</dbReference>
<sequence>MNMNNNRFTLVLLGVFLLIGLPTLRAQFDFVYNDSILVVKNNDTISMAWSGGMSHPQFSTMDIDFDGKEELVSFEPENGMIFVYEKSLVNGLIVYNYMHDKSKLFPADVRYRMKLVDFNGDGKKDLFTYGVGGIKVYKNTGDASNGLSWDLYQDPIMTVTNGALVNLYSASNEIPAFVDIDGDGDIDVLTFHSYISRVEWHKNLSMETYGHSDSLIFELEQACWGDFMEDPSGNTIDLNSTFAPCGTSFKVIEEGGPRHSGGSILALDINGSGLKDLIIGDVSYNNLTMLVNGGTTPNDNALMVSFDDTYPSTDVPVNLSNFLTAYYEDVDNDGIKDLIVSTTSKGGSENTKGVWLYKNKGANDHPDFQFVEEDFLQNEMIDNGKGSIPVIVDVNNDGLKDLLVANHYNFHATQGNSSRMNYYENIGSPQQPEFKLMNENWENFQNSGFSGRVSPSFADLDGDNDQDMIVGLSNGKLYFYENSGGTGAMAFSIPQVQLKDNNGNFITVPNYSTPELFDLDNDGLTDLIIGQGNGPLLYYRNIGTANNYSFELSNPDLGMVDLSTVSYQQTIGVPRFVRENGITYLFTGSRSGNISLYSRIDGFLAPGFSFQLISDNYAGINTKSFSAPFIANMRDDDSYDLFVGNEVGGLWSFRPGDTASLDLSNEIMQTPVELIIYPNPSKGEFALELSNLNGQTYNYRVLDPLGRMINSGHNINESKLNVQLLYPESGMYFIEVIIVNSNLRIVKKLLVK</sequence>
<organism evidence="3 4">
    <name type="scientific">Brumimicrobium glaciale</name>
    <dbReference type="NCBI Taxonomy" id="200475"/>
    <lineage>
        <taxon>Bacteria</taxon>
        <taxon>Pseudomonadati</taxon>
        <taxon>Bacteroidota</taxon>
        <taxon>Flavobacteriia</taxon>
        <taxon>Flavobacteriales</taxon>
        <taxon>Crocinitomicaceae</taxon>
        <taxon>Brumimicrobium</taxon>
    </lineage>
</organism>
<evidence type="ECO:0000259" key="2">
    <source>
        <dbReference type="Pfam" id="PF18962"/>
    </source>
</evidence>
<evidence type="ECO:0000256" key="1">
    <source>
        <dbReference type="ARBA" id="ARBA00022729"/>
    </source>
</evidence>
<comment type="caution">
    <text evidence="3">The sequence shown here is derived from an EMBL/GenBank/DDBJ whole genome shotgun (WGS) entry which is preliminary data.</text>
</comment>
<keyword evidence="4" id="KW-1185">Reference proteome</keyword>
<dbReference type="PANTHER" id="PTHR44103:SF1">
    <property type="entry name" value="PROPROTEIN CONVERTASE P"/>
    <property type="match status" value="1"/>
</dbReference>
<name>A0A4Q4KI21_9FLAO</name>
<keyword evidence="1" id="KW-0732">Signal</keyword>
<protein>
    <submittedName>
        <fullName evidence="3">T9SS type A sorting domain-containing protein</fullName>
    </submittedName>
</protein>